<reference evidence="2 3" key="1">
    <citation type="submission" date="2013-01" db="EMBL/GenBank/DDBJ databases">
        <authorList>
            <person name="Harkins D.M."/>
            <person name="Durkin A.S."/>
            <person name="Brinkac L.M."/>
            <person name="Haft D.H."/>
            <person name="Selengut J.D."/>
            <person name="Sanka R."/>
            <person name="DePew J."/>
            <person name="Purushe J."/>
            <person name="Picardeau M."/>
            <person name="Werts C."/>
            <person name="Goarant C."/>
            <person name="Vinetz J.M."/>
            <person name="Sutton G.G."/>
            <person name="Nierman W.C."/>
            <person name="Fouts D.E."/>
        </authorList>
    </citation>
    <scope>NUCLEOTIDE SEQUENCE [LARGE SCALE GENOMIC DNA]</scope>
    <source>
        <strain evidence="2 3">200901868</strain>
    </source>
</reference>
<dbReference type="Gene3D" id="2.180.10.10">
    <property type="entry name" value="RHS repeat-associated core"/>
    <property type="match status" value="1"/>
</dbReference>
<evidence type="ECO:0008006" key="4">
    <source>
        <dbReference type="Google" id="ProtNLM"/>
    </source>
</evidence>
<sequence>MVSGGEDKIYDLLQSKIVSLPNNIVVKNLDRPDLIAQVYVFRWIQGDYNGDGLTDIGIFHLKEPTWYFALSTGSIPDVIERVKNGIGGIYDFEYSNSTKFDNTGEDDIPDLPTNYRVCTRVSLDDGFSNIITKNYEYKNGFAFSTFLNGKKESDYFGFSEFTIHEAYGERTTHLYHTTPYSDFLMNRALSGAEKETKIIGNDNNDYGTIQTTYDVKPIAMAPGVTSYLPVTTKIEKFLSGQRTTTQTSDVVISGTKISRKSESTTDHFSDSVHGVTTTTSITDFETDDTTNQRRATRSVTNSGSSHEITSLFSYDTRGNLIKRASSYTGSGLSPVGSKTMEYDYDSNGNQIFERDSSASPSRGTTYVYDNELNQFVTQETKLGGSISFTTTHQINYESAFGVPTTTTDPNGNKSYFEYDRYGRLVRTSSDTDDGTTTTANYSYDASFPLSAKTTFPTGTGDPDFASKTYTDGMGRNIYTVKTASNGNYAITGRLVYDGTGKVVRKGQSNWATSGEIDRFVLHLEERNPTSFEYDPIGRVKKRFYHLRKEKLLLWS</sequence>
<proteinExistence type="predicted"/>
<comment type="caution">
    <text evidence="2">The sequence shown here is derived from an EMBL/GenBank/DDBJ whole genome shotgun (WGS) entry which is preliminary data.</text>
</comment>
<accession>M6WB43</accession>
<organism evidence="2 3">
    <name type="scientific">Leptospira borgpetersenii serovar Pomona str. 200901868</name>
    <dbReference type="NCBI Taxonomy" id="1192866"/>
    <lineage>
        <taxon>Bacteria</taxon>
        <taxon>Pseudomonadati</taxon>
        <taxon>Spirochaetota</taxon>
        <taxon>Spirochaetia</taxon>
        <taxon>Leptospirales</taxon>
        <taxon>Leptospiraceae</taxon>
        <taxon>Leptospira</taxon>
    </lineage>
</organism>
<gene>
    <name evidence="2" type="ORF">LEP1GSC133_2885</name>
</gene>
<dbReference type="InterPro" id="IPR006530">
    <property type="entry name" value="YD"/>
</dbReference>
<dbReference type="NCBIfam" id="TIGR01643">
    <property type="entry name" value="YD_repeat_2x"/>
    <property type="match status" value="1"/>
</dbReference>
<evidence type="ECO:0000256" key="1">
    <source>
        <dbReference type="SAM" id="MobiDB-lite"/>
    </source>
</evidence>
<dbReference type="STRING" id="1192866.LEP1GSC133_2885"/>
<protein>
    <recommendedName>
        <fullName evidence="4">RHS repeat protein</fullName>
    </recommendedName>
</protein>
<feature type="region of interest" description="Disordered" evidence="1">
    <location>
        <begin position="283"/>
        <end position="302"/>
    </location>
</feature>
<dbReference type="EMBL" id="AKWF02000023">
    <property type="protein sequence ID" value="EMO64676.1"/>
    <property type="molecule type" value="Genomic_DNA"/>
</dbReference>
<evidence type="ECO:0000313" key="3">
    <source>
        <dbReference type="Proteomes" id="UP000012159"/>
    </source>
</evidence>
<dbReference type="AlphaFoldDB" id="M6WB43"/>
<name>M6WB43_LEPBO</name>
<dbReference type="Proteomes" id="UP000012159">
    <property type="component" value="Unassembled WGS sequence"/>
</dbReference>
<evidence type="ECO:0000313" key="2">
    <source>
        <dbReference type="EMBL" id="EMO64676.1"/>
    </source>
</evidence>